<feature type="repeat" description="LDL-receptor class B" evidence="6">
    <location>
        <begin position="22"/>
        <end position="64"/>
    </location>
</feature>
<reference evidence="7" key="1">
    <citation type="submission" date="2020-06" db="EMBL/GenBank/DDBJ databases">
        <authorList>
            <consortium name="Wellcome Sanger Institute Data Sharing"/>
        </authorList>
    </citation>
    <scope>NUCLEOTIDE SEQUENCE [LARGE SCALE GENOMIC DNA]</scope>
</reference>
<dbReference type="InterPro" id="IPR000033">
    <property type="entry name" value="LDLR_classB_rpt"/>
</dbReference>
<evidence type="ECO:0000256" key="1">
    <source>
        <dbReference type="ARBA" id="ARBA00022536"/>
    </source>
</evidence>
<dbReference type="InterPro" id="IPR050778">
    <property type="entry name" value="Cueball_EGF_LRP_Nidogen"/>
</dbReference>
<proteinExistence type="predicted"/>
<dbReference type="PANTHER" id="PTHR46513:SF5">
    <property type="entry name" value="PRO-EPIDERMAL GROWTH FACTOR"/>
    <property type="match status" value="1"/>
</dbReference>
<dbReference type="PANTHER" id="PTHR46513">
    <property type="entry name" value="VITELLOGENIN RECEPTOR-LIKE PROTEIN-RELATED-RELATED"/>
    <property type="match status" value="1"/>
</dbReference>
<name>A0A8C5HLS5_GOUWI</name>
<evidence type="ECO:0000256" key="6">
    <source>
        <dbReference type="PROSITE-ProRule" id="PRU00461"/>
    </source>
</evidence>
<keyword evidence="8" id="KW-1185">Reference proteome</keyword>
<evidence type="ECO:0000313" key="8">
    <source>
        <dbReference type="Proteomes" id="UP000694680"/>
    </source>
</evidence>
<protein>
    <submittedName>
        <fullName evidence="7">Epidermal growth factor</fullName>
    </submittedName>
</protein>
<dbReference type="GO" id="GO:0008284">
    <property type="term" value="P:positive regulation of cell population proliferation"/>
    <property type="evidence" value="ECO:0007669"/>
    <property type="project" value="TreeGrafter"/>
</dbReference>
<dbReference type="PROSITE" id="PS51120">
    <property type="entry name" value="LDLRB"/>
    <property type="match status" value="4"/>
</dbReference>
<feature type="repeat" description="LDL-receptor class B" evidence="6">
    <location>
        <begin position="108"/>
        <end position="151"/>
    </location>
</feature>
<dbReference type="GO" id="GO:0017147">
    <property type="term" value="F:Wnt-protein binding"/>
    <property type="evidence" value="ECO:0007669"/>
    <property type="project" value="TreeGrafter"/>
</dbReference>
<dbReference type="GO" id="GO:0042813">
    <property type="term" value="F:Wnt receptor activity"/>
    <property type="evidence" value="ECO:0007669"/>
    <property type="project" value="TreeGrafter"/>
</dbReference>
<dbReference type="Pfam" id="PF00058">
    <property type="entry name" value="Ldl_recept_b"/>
    <property type="match status" value="3"/>
</dbReference>
<reference evidence="7" key="3">
    <citation type="submission" date="2025-09" db="UniProtKB">
        <authorList>
            <consortium name="Ensembl"/>
        </authorList>
    </citation>
    <scope>IDENTIFICATION</scope>
</reference>
<evidence type="ECO:0000313" key="7">
    <source>
        <dbReference type="Ensembl" id="ENSGWIP00000047175.1"/>
    </source>
</evidence>
<accession>A0A8C5HLS5</accession>
<feature type="repeat" description="LDL-receptor class B" evidence="6">
    <location>
        <begin position="152"/>
        <end position="194"/>
    </location>
</feature>
<organism evidence="7 8">
    <name type="scientific">Gouania willdenowi</name>
    <name type="common">Blunt-snouted clingfish</name>
    <name type="synonym">Lepadogaster willdenowi</name>
    <dbReference type="NCBI Taxonomy" id="441366"/>
    <lineage>
        <taxon>Eukaryota</taxon>
        <taxon>Metazoa</taxon>
        <taxon>Chordata</taxon>
        <taxon>Craniata</taxon>
        <taxon>Vertebrata</taxon>
        <taxon>Euteleostomi</taxon>
        <taxon>Actinopterygii</taxon>
        <taxon>Neopterygii</taxon>
        <taxon>Teleostei</taxon>
        <taxon>Neoteleostei</taxon>
        <taxon>Acanthomorphata</taxon>
        <taxon>Ovalentaria</taxon>
        <taxon>Blenniimorphae</taxon>
        <taxon>Blenniiformes</taxon>
        <taxon>Gobiesocoidei</taxon>
        <taxon>Gobiesocidae</taxon>
        <taxon>Gobiesocinae</taxon>
        <taxon>Gouania</taxon>
    </lineage>
</organism>
<dbReference type="SMART" id="SM00135">
    <property type="entry name" value="LY"/>
    <property type="match status" value="4"/>
</dbReference>
<evidence type="ECO:0000256" key="4">
    <source>
        <dbReference type="ARBA" id="ARBA00023157"/>
    </source>
</evidence>
<dbReference type="GO" id="GO:0008083">
    <property type="term" value="F:growth factor activity"/>
    <property type="evidence" value="ECO:0007669"/>
    <property type="project" value="TreeGrafter"/>
</dbReference>
<keyword evidence="3" id="KW-0677">Repeat</keyword>
<sequence length="257" mass="29011">MKKDGTFLNSFCLSSNNVISCVKVYFASTTRRTIERIHLNDGQREVLVSDGLSSVEGLAIDWIHRKMYWTDKSRSVVGWSSLMGEHKETIIDKGLEEPRGIAVHPLAKKLFWTDVGSQPAVERANLEGTDRVVIANTNLVSPTGLTIDFTEDQVFWCDQRKGLIESAALDGSDRRVISENQVGRPFDLTVFEDSLWISDWERQQLRSVHKRTGRKLQVIHTAMVQPSSIVMVHPLTKPGTMDTVHQVRIVLPTSKNK</sequence>
<feature type="repeat" description="LDL-receptor class B" evidence="6">
    <location>
        <begin position="65"/>
        <end position="107"/>
    </location>
</feature>
<dbReference type="GO" id="GO:0043410">
    <property type="term" value="P:positive regulation of MAPK cascade"/>
    <property type="evidence" value="ECO:0007669"/>
    <property type="project" value="TreeGrafter"/>
</dbReference>
<evidence type="ECO:0000256" key="3">
    <source>
        <dbReference type="ARBA" id="ARBA00022737"/>
    </source>
</evidence>
<evidence type="ECO:0000256" key="5">
    <source>
        <dbReference type="ARBA" id="ARBA00023180"/>
    </source>
</evidence>
<reference evidence="7" key="2">
    <citation type="submission" date="2025-08" db="UniProtKB">
        <authorList>
            <consortium name="Ensembl"/>
        </authorList>
    </citation>
    <scope>IDENTIFICATION</scope>
</reference>
<dbReference type="GO" id="GO:0007173">
    <property type="term" value="P:epidermal growth factor receptor signaling pathway"/>
    <property type="evidence" value="ECO:0007669"/>
    <property type="project" value="TreeGrafter"/>
</dbReference>
<dbReference type="GO" id="GO:0005886">
    <property type="term" value="C:plasma membrane"/>
    <property type="evidence" value="ECO:0007669"/>
    <property type="project" value="TreeGrafter"/>
</dbReference>
<keyword evidence="2" id="KW-0732">Signal</keyword>
<keyword evidence="4" id="KW-1015">Disulfide bond</keyword>
<dbReference type="SUPFAM" id="SSF63825">
    <property type="entry name" value="YWTD domain"/>
    <property type="match status" value="1"/>
</dbReference>
<dbReference type="AlphaFoldDB" id="A0A8C5HLS5"/>
<dbReference type="GO" id="GO:0060070">
    <property type="term" value="P:canonical Wnt signaling pathway"/>
    <property type="evidence" value="ECO:0007669"/>
    <property type="project" value="TreeGrafter"/>
</dbReference>
<keyword evidence="5" id="KW-0325">Glycoprotein</keyword>
<evidence type="ECO:0000256" key="2">
    <source>
        <dbReference type="ARBA" id="ARBA00022729"/>
    </source>
</evidence>
<keyword evidence="1" id="KW-0245">EGF-like domain</keyword>
<dbReference type="Proteomes" id="UP000694680">
    <property type="component" value="Chromosome 10"/>
</dbReference>
<dbReference type="FunFam" id="2.120.10.30:FF:000241">
    <property type="entry name" value="Low-density lipoprotein receptor-related protein 6"/>
    <property type="match status" value="1"/>
</dbReference>
<dbReference type="InterPro" id="IPR011042">
    <property type="entry name" value="6-blade_b-propeller_TolB-like"/>
</dbReference>
<dbReference type="Ensembl" id="ENSGWIT00000051048.1">
    <property type="protein sequence ID" value="ENSGWIP00000047175.1"/>
    <property type="gene ID" value="ENSGWIG00000023234.1"/>
</dbReference>
<dbReference type="Gene3D" id="2.120.10.30">
    <property type="entry name" value="TolB, C-terminal domain"/>
    <property type="match status" value="1"/>
</dbReference>